<name>A0A916TNS9_9SPHN</name>
<evidence type="ECO:0008006" key="4">
    <source>
        <dbReference type="Google" id="ProtNLM"/>
    </source>
</evidence>
<evidence type="ECO:0000313" key="2">
    <source>
        <dbReference type="EMBL" id="GGB87830.1"/>
    </source>
</evidence>
<feature type="compositionally biased region" description="Polar residues" evidence="1">
    <location>
        <begin position="1"/>
        <end position="10"/>
    </location>
</feature>
<reference evidence="2" key="2">
    <citation type="submission" date="2020-09" db="EMBL/GenBank/DDBJ databases">
        <authorList>
            <person name="Sun Q."/>
            <person name="Zhou Y."/>
        </authorList>
    </citation>
    <scope>NUCLEOTIDE SEQUENCE</scope>
    <source>
        <strain evidence="2">CGMCC 1.15095</strain>
    </source>
</reference>
<evidence type="ECO:0000256" key="1">
    <source>
        <dbReference type="SAM" id="MobiDB-lite"/>
    </source>
</evidence>
<comment type="caution">
    <text evidence="2">The sequence shown here is derived from an EMBL/GenBank/DDBJ whole genome shotgun (WGS) entry which is preliminary data.</text>
</comment>
<accession>A0A916TNS9</accession>
<protein>
    <recommendedName>
        <fullName evidence="4">Excisionase</fullName>
    </recommendedName>
</protein>
<dbReference type="AlphaFoldDB" id="A0A916TNS9"/>
<proteinExistence type="predicted"/>
<organism evidence="2 3">
    <name type="scientific">Novosphingobium endophyticum</name>
    <dbReference type="NCBI Taxonomy" id="1955250"/>
    <lineage>
        <taxon>Bacteria</taxon>
        <taxon>Pseudomonadati</taxon>
        <taxon>Pseudomonadota</taxon>
        <taxon>Alphaproteobacteria</taxon>
        <taxon>Sphingomonadales</taxon>
        <taxon>Sphingomonadaceae</taxon>
        <taxon>Novosphingobium</taxon>
    </lineage>
</organism>
<gene>
    <name evidence="2" type="ORF">GCM10011494_02710</name>
</gene>
<keyword evidence="3" id="KW-1185">Reference proteome</keyword>
<feature type="region of interest" description="Disordered" evidence="1">
    <location>
        <begin position="1"/>
        <end position="28"/>
    </location>
</feature>
<dbReference type="EMBL" id="BMHK01000001">
    <property type="protein sequence ID" value="GGB87830.1"/>
    <property type="molecule type" value="Genomic_DNA"/>
</dbReference>
<sequence length="83" mass="8775">MKTTPNTVTPLRSPAKPSKARRAKPISENAVSVRLPQMAEMLGIGLTKAAELVRTGAVESTLIGKTRLISVRSIEALVHGEAA</sequence>
<reference evidence="2" key="1">
    <citation type="journal article" date="2014" name="Int. J. Syst. Evol. Microbiol.">
        <title>Complete genome sequence of Corynebacterium casei LMG S-19264T (=DSM 44701T), isolated from a smear-ripened cheese.</title>
        <authorList>
            <consortium name="US DOE Joint Genome Institute (JGI-PGF)"/>
            <person name="Walter F."/>
            <person name="Albersmeier A."/>
            <person name="Kalinowski J."/>
            <person name="Ruckert C."/>
        </authorList>
    </citation>
    <scope>NUCLEOTIDE SEQUENCE</scope>
    <source>
        <strain evidence="2">CGMCC 1.15095</strain>
    </source>
</reference>
<evidence type="ECO:0000313" key="3">
    <source>
        <dbReference type="Proteomes" id="UP000608154"/>
    </source>
</evidence>
<dbReference type="Proteomes" id="UP000608154">
    <property type="component" value="Unassembled WGS sequence"/>
</dbReference>